<dbReference type="EMBL" id="LT629749">
    <property type="protein sequence ID" value="SDS18136.1"/>
    <property type="molecule type" value="Genomic_DNA"/>
</dbReference>
<dbReference type="Proteomes" id="UP000199092">
    <property type="component" value="Chromosome I"/>
</dbReference>
<keyword evidence="3" id="KW-1185">Reference proteome</keyword>
<evidence type="ECO:0000259" key="1">
    <source>
        <dbReference type="Pfam" id="PF04296"/>
    </source>
</evidence>
<dbReference type="RefSeq" id="WP_091411133.1">
    <property type="nucleotide sequence ID" value="NZ_LT629749.1"/>
</dbReference>
<feature type="domain" description="YlxR" evidence="1">
    <location>
        <begin position="6"/>
        <end position="74"/>
    </location>
</feature>
<dbReference type="SUPFAM" id="SSF64376">
    <property type="entry name" value="YlxR-like"/>
    <property type="match status" value="1"/>
</dbReference>
<gene>
    <name evidence="2" type="ORF">SAMN04488543_1229</name>
</gene>
<protein>
    <recommendedName>
        <fullName evidence="1">YlxR domain-containing protein</fullName>
    </recommendedName>
</protein>
<proteinExistence type="predicted"/>
<evidence type="ECO:0000313" key="2">
    <source>
        <dbReference type="EMBL" id="SDS18136.1"/>
    </source>
</evidence>
<dbReference type="Gene3D" id="3.30.1230.10">
    <property type="entry name" value="YlxR-like"/>
    <property type="match status" value="1"/>
</dbReference>
<organism evidence="2 3">
    <name type="scientific">Friedmanniella luteola</name>
    <dbReference type="NCBI Taxonomy" id="546871"/>
    <lineage>
        <taxon>Bacteria</taxon>
        <taxon>Bacillati</taxon>
        <taxon>Actinomycetota</taxon>
        <taxon>Actinomycetes</taxon>
        <taxon>Propionibacteriales</taxon>
        <taxon>Nocardioidaceae</taxon>
        <taxon>Friedmanniella</taxon>
    </lineage>
</organism>
<dbReference type="InterPro" id="IPR035931">
    <property type="entry name" value="YlxR-like_sf"/>
</dbReference>
<accession>A0A1H1Q3Z6</accession>
<dbReference type="PANTHER" id="PTHR34215:SF1">
    <property type="entry name" value="YLXR DOMAIN-CONTAINING PROTEIN"/>
    <property type="match status" value="1"/>
</dbReference>
<dbReference type="OrthoDB" id="5244965at2"/>
<dbReference type="AlphaFoldDB" id="A0A1H1Q3Z6"/>
<name>A0A1H1Q3Z6_9ACTN</name>
<dbReference type="InterPro" id="IPR037465">
    <property type="entry name" value="YlxR"/>
</dbReference>
<dbReference type="InterPro" id="IPR007393">
    <property type="entry name" value="YlxR_dom"/>
</dbReference>
<dbReference type="Pfam" id="PF04296">
    <property type="entry name" value="YlxR"/>
    <property type="match status" value="1"/>
</dbReference>
<sequence length="87" mass="9518">MSKPVRTCVGCRRKAEKSELVRLVWQQSVVVDPAQREPGRGAYLHPGPDCVALAVKRRALGRALRVTGVDPEVLTRRWAESGAGQLA</sequence>
<dbReference type="PANTHER" id="PTHR34215">
    <property type="entry name" value="BLL0784 PROTEIN"/>
    <property type="match status" value="1"/>
</dbReference>
<dbReference type="STRING" id="546871.SAMN04488543_1229"/>
<evidence type="ECO:0000313" key="3">
    <source>
        <dbReference type="Proteomes" id="UP000199092"/>
    </source>
</evidence>
<reference evidence="2 3" key="1">
    <citation type="submission" date="2016-10" db="EMBL/GenBank/DDBJ databases">
        <authorList>
            <person name="de Groot N.N."/>
        </authorList>
    </citation>
    <scope>NUCLEOTIDE SEQUENCE [LARGE SCALE GENOMIC DNA]</scope>
    <source>
        <strain evidence="2 3">DSM 21741</strain>
    </source>
</reference>